<evidence type="ECO:0000313" key="5">
    <source>
        <dbReference type="EMBL" id="EZH72231.1"/>
    </source>
</evidence>
<evidence type="ECO:0000313" key="6">
    <source>
        <dbReference type="Proteomes" id="UP000023541"/>
    </source>
</evidence>
<name>A0A023BQG4_9FLAO</name>
<dbReference type="STRING" id="1317122.ATO12_25185"/>
<comment type="caution">
    <text evidence="5">The sequence shown here is derived from an EMBL/GenBank/DDBJ whole genome shotgun (WGS) entry which is preliminary data.</text>
</comment>
<dbReference type="AlphaFoldDB" id="A0A023BQG4"/>
<proteinExistence type="predicted"/>
<dbReference type="InterPro" id="IPR002577">
    <property type="entry name" value="HTH_HxlR"/>
</dbReference>
<dbReference type="Proteomes" id="UP000023541">
    <property type="component" value="Unassembled WGS sequence"/>
</dbReference>
<dbReference type="SUPFAM" id="SSF46785">
    <property type="entry name" value="Winged helix' DNA-binding domain"/>
    <property type="match status" value="1"/>
</dbReference>
<dbReference type="InterPro" id="IPR036390">
    <property type="entry name" value="WH_DNA-bd_sf"/>
</dbReference>
<dbReference type="Pfam" id="PF01638">
    <property type="entry name" value="HxlR"/>
    <property type="match status" value="1"/>
</dbReference>
<evidence type="ECO:0000256" key="3">
    <source>
        <dbReference type="ARBA" id="ARBA00023163"/>
    </source>
</evidence>
<dbReference type="RefSeq" id="WP_034245886.1">
    <property type="nucleotide sequence ID" value="NZ_AQRA01000009.1"/>
</dbReference>
<dbReference type="GO" id="GO:0003677">
    <property type="term" value="F:DNA binding"/>
    <property type="evidence" value="ECO:0007669"/>
    <property type="project" value="UniProtKB-KW"/>
</dbReference>
<dbReference type="Gene3D" id="1.10.10.10">
    <property type="entry name" value="Winged helix-like DNA-binding domain superfamily/Winged helix DNA-binding domain"/>
    <property type="match status" value="1"/>
</dbReference>
<dbReference type="OrthoDB" id="769662at2"/>
<dbReference type="EMBL" id="AQRA01000009">
    <property type="protein sequence ID" value="EZH72231.1"/>
    <property type="molecule type" value="Genomic_DNA"/>
</dbReference>
<evidence type="ECO:0000256" key="1">
    <source>
        <dbReference type="ARBA" id="ARBA00023015"/>
    </source>
</evidence>
<feature type="domain" description="HTH hxlR-type" evidence="4">
    <location>
        <begin position="13"/>
        <end position="117"/>
    </location>
</feature>
<sequence>MKIQLQEPLSKECIQQLRAIKDTMELLSGKWKIQIIGTLLRGGTMRFMELKRTLNGIAPKKLSNDLQELELNKLITRTVKDTKPITVEYSLTKHGKTLDNLIVEIIDWGLNHRKEIIQK</sequence>
<keyword evidence="2" id="KW-0238">DNA-binding</keyword>
<evidence type="ECO:0000256" key="2">
    <source>
        <dbReference type="ARBA" id="ARBA00023125"/>
    </source>
</evidence>
<protein>
    <submittedName>
        <fullName evidence="5">HxlR family transcriptional regulator</fullName>
    </submittedName>
</protein>
<dbReference type="PROSITE" id="PS51118">
    <property type="entry name" value="HTH_HXLR"/>
    <property type="match status" value="1"/>
</dbReference>
<keyword evidence="1" id="KW-0805">Transcription regulation</keyword>
<dbReference type="PANTHER" id="PTHR33204">
    <property type="entry name" value="TRANSCRIPTIONAL REGULATOR, MARR FAMILY"/>
    <property type="match status" value="1"/>
</dbReference>
<dbReference type="InterPro" id="IPR036388">
    <property type="entry name" value="WH-like_DNA-bd_sf"/>
</dbReference>
<keyword evidence="6" id="KW-1185">Reference proteome</keyword>
<organism evidence="5 6">
    <name type="scientific">Aquimarina atlantica</name>
    <dbReference type="NCBI Taxonomy" id="1317122"/>
    <lineage>
        <taxon>Bacteria</taxon>
        <taxon>Pseudomonadati</taxon>
        <taxon>Bacteroidota</taxon>
        <taxon>Flavobacteriia</taxon>
        <taxon>Flavobacteriales</taxon>
        <taxon>Flavobacteriaceae</taxon>
        <taxon>Aquimarina</taxon>
    </lineage>
</organism>
<dbReference type="eggNOG" id="COG1733">
    <property type="taxonomic scope" value="Bacteria"/>
</dbReference>
<keyword evidence="3" id="KW-0804">Transcription</keyword>
<gene>
    <name evidence="5" type="ORF">ATO12_25185</name>
</gene>
<accession>A0A023BQG4</accession>
<reference evidence="5 6" key="1">
    <citation type="submission" date="2014-04" db="EMBL/GenBank/DDBJ databases">
        <title>Aquimarina sp. 22II-S11-z7 Genome Sequencing.</title>
        <authorList>
            <person name="Lai Q."/>
        </authorList>
    </citation>
    <scope>NUCLEOTIDE SEQUENCE [LARGE SCALE GENOMIC DNA]</scope>
    <source>
        <strain evidence="5 6">22II-S11-z7</strain>
    </source>
</reference>
<evidence type="ECO:0000259" key="4">
    <source>
        <dbReference type="PROSITE" id="PS51118"/>
    </source>
</evidence>